<accession>A0ABP8XSU0</accession>
<feature type="region of interest" description="Disordered" evidence="1">
    <location>
        <begin position="1"/>
        <end position="49"/>
    </location>
</feature>
<evidence type="ECO:0000313" key="3">
    <source>
        <dbReference type="Proteomes" id="UP001500325"/>
    </source>
</evidence>
<reference evidence="3" key="1">
    <citation type="journal article" date="2019" name="Int. J. Syst. Evol. Microbiol.">
        <title>The Global Catalogue of Microorganisms (GCM) 10K type strain sequencing project: providing services to taxonomists for standard genome sequencing and annotation.</title>
        <authorList>
            <consortium name="The Broad Institute Genomics Platform"/>
            <consortium name="The Broad Institute Genome Sequencing Center for Infectious Disease"/>
            <person name="Wu L."/>
            <person name="Ma J."/>
        </authorList>
    </citation>
    <scope>NUCLEOTIDE SEQUENCE [LARGE SCALE GENOMIC DNA]</scope>
    <source>
        <strain evidence="3">JCM 18055</strain>
    </source>
</reference>
<keyword evidence="3" id="KW-1185">Reference proteome</keyword>
<proteinExistence type="predicted"/>
<name>A0ABP8XSU0_9PSEU</name>
<dbReference type="EMBL" id="BAABIC010000042">
    <property type="protein sequence ID" value="GAA4714435.1"/>
    <property type="molecule type" value="Genomic_DNA"/>
</dbReference>
<protein>
    <submittedName>
        <fullName evidence="2">Uncharacterized protein</fullName>
    </submittedName>
</protein>
<feature type="compositionally biased region" description="Basic residues" evidence="1">
    <location>
        <begin position="32"/>
        <end position="45"/>
    </location>
</feature>
<dbReference type="Proteomes" id="UP001500325">
    <property type="component" value="Unassembled WGS sequence"/>
</dbReference>
<gene>
    <name evidence="2" type="ORF">GCM10023215_67030</name>
</gene>
<evidence type="ECO:0000313" key="2">
    <source>
        <dbReference type="EMBL" id="GAA4714435.1"/>
    </source>
</evidence>
<comment type="caution">
    <text evidence="2">The sequence shown here is derived from an EMBL/GenBank/DDBJ whole genome shotgun (WGS) entry which is preliminary data.</text>
</comment>
<organism evidence="2 3">
    <name type="scientific">Pseudonocardia yuanmonensis</name>
    <dbReference type="NCBI Taxonomy" id="1095914"/>
    <lineage>
        <taxon>Bacteria</taxon>
        <taxon>Bacillati</taxon>
        <taxon>Actinomycetota</taxon>
        <taxon>Actinomycetes</taxon>
        <taxon>Pseudonocardiales</taxon>
        <taxon>Pseudonocardiaceae</taxon>
        <taxon>Pseudonocardia</taxon>
    </lineage>
</organism>
<sequence>MTSSPPRSTGWARSSSPAAERPFPTCADRSPAARRRSAHDKRAKAGFRAASRPGAFAKVCTAMPNCTASTSPTGAVTDNAAITASCGGMIGAAAHNTPGPDSSRS</sequence>
<feature type="compositionally biased region" description="Polar residues" evidence="1">
    <location>
        <begin position="1"/>
        <end position="17"/>
    </location>
</feature>
<evidence type="ECO:0000256" key="1">
    <source>
        <dbReference type="SAM" id="MobiDB-lite"/>
    </source>
</evidence>